<protein>
    <submittedName>
        <fullName evidence="2">Uncharacterized protein</fullName>
    </submittedName>
</protein>
<proteinExistence type="predicted"/>
<gene>
    <name evidence="2" type="ORF">BEMITA_LOCUS648</name>
</gene>
<accession>A0A9P0EVW1</accession>
<dbReference type="Proteomes" id="UP001152759">
    <property type="component" value="Chromosome 1"/>
</dbReference>
<sequence>MKESRGGNVGQVRDQHRTPPVRKVCNPHFIGVVRNSHHKLSLIVGEVRDQHRTPPVRKVCNPHICTLGRRGTQPATEMDLGFSFKTGVGGGYGKLTPEKDVKSKQPGGSTTPVTERPLLKEGGRPSEVTSGKPRKSGSVPSTAEGLPIKTGEGKGYGKLRPEKDETPKQPAGSTTPISQRPLLKEGGRPSKETSGKPQKPGSVPVTTEGS</sequence>
<feature type="region of interest" description="Disordered" evidence="1">
    <location>
        <begin position="1"/>
        <end position="22"/>
    </location>
</feature>
<dbReference type="AlphaFoldDB" id="A0A9P0EVW1"/>
<feature type="compositionally biased region" description="Basic and acidic residues" evidence="1">
    <location>
        <begin position="182"/>
        <end position="194"/>
    </location>
</feature>
<organism evidence="2 3">
    <name type="scientific">Bemisia tabaci</name>
    <name type="common">Sweetpotato whitefly</name>
    <name type="synonym">Aleurodes tabaci</name>
    <dbReference type="NCBI Taxonomy" id="7038"/>
    <lineage>
        <taxon>Eukaryota</taxon>
        <taxon>Metazoa</taxon>
        <taxon>Ecdysozoa</taxon>
        <taxon>Arthropoda</taxon>
        <taxon>Hexapoda</taxon>
        <taxon>Insecta</taxon>
        <taxon>Pterygota</taxon>
        <taxon>Neoptera</taxon>
        <taxon>Paraneoptera</taxon>
        <taxon>Hemiptera</taxon>
        <taxon>Sternorrhyncha</taxon>
        <taxon>Aleyrodoidea</taxon>
        <taxon>Aleyrodidae</taxon>
        <taxon>Aleyrodinae</taxon>
        <taxon>Bemisia</taxon>
    </lineage>
</organism>
<reference evidence="2" key="1">
    <citation type="submission" date="2021-12" db="EMBL/GenBank/DDBJ databases">
        <authorList>
            <person name="King R."/>
        </authorList>
    </citation>
    <scope>NUCLEOTIDE SEQUENCE</scope>
</reference>
<feature type="region of interest" description="Disordered" evidence="1">
    <location>
        <begin position="87"/>
        <end position="210"/>
    </location>
</feature>
<name>A0A9P0EVW1_BEMTA</name>
<dbReference type="EMBL" id="OU963862">
    <property type="protein sequence ID" value="CAH0380947.1"/>
    <property type="molecule type" value="Genomic_DNA"/>
</dbReference>
<evidence type="ECO:0000313" key="3">
    <source>
        <dbReference type="Proteomes" id="UP001152759"/>
    </source>
</evidence>
<evidence type="ECO:0000256" key="1">
    <source>
        <dbReference type="SAM" id="MobiDB-lite"/>
    </source>
</evidence>
<evidence type="ECO:0000313" key="2">
    <source>
        <dbReference type="EMBL" id="CAH0380947.1"/>
    </source>
</evidence>
<keyword evidence="3" id="KW-1185">Reference proteome</keyword>